<dbReference type="CDD" id="cd00464">
    <property type="entry name" value="SK"/>
    <property type="match status" value="1"/>
</dbReference>
<comment type="caution">
    <text evidence="12">The sequence shown here is derived from an EMBL/GenBank/DDBJ whole genome shotgun (WGS) entry which is preliminary data.</text>
</comment>
<organism evidence="12 13">
    <name type="scientific">Plantactinospora siamensis</name>
    <dbReference type="NCBI Taxonomy" id="555372"/>
    <lineage>
        <taxon>Bacteria</taxon>
        <taxon>Bacillati</taxon>
        <taxon>Actinomycetota</taxon>
        <taxon>Actinomycetes</taxon>
        <taxon>Micromonosporales</taxon>
        <taxon>Micromonosporaceae</taxon>
        <taxon>Plantactinospora</taxon>
    </lineage>
</organism>
<evidence type="ECO:0000313" key="13">
    <source>
        <dbReference type="Proteomes" id="UP001589894"/>
    </source>
</evidence>
<sequence>MAPVCVLVGAPGAGKTTVGELLAAALGVGFRDTDADIEGLAGKPIPDIFIDEGEAHFRDLERAAVAAALVSFDGVLALGGGAVLADETRGLLARHTVVHLSVGLPDAIRRVGLGVGRPLLAINPRATLKYLMDQRRPLYAEVAAHTVETDGRTPEEVAGDVLAALGRPVAGVDGTGGSTT</sequence>
<keyword evidence="8 11" id="KW-0067">ATP-binding</keyword>
<accession>A0ABV6P181</accession>
<gene>
    <name evidence="11" type="primary">aroK</name>
    <name evidence="12" type="ORF">ACFFHU_21925</name>
</gene>
<dbReference type="RefSeq" id="WP_377341737.1">
    <property type="nucleotide sequence ID" value="NZ_JBHLUE010000017.1"/>
</dbReference>
<evidence type="ECO:0000256" key="4">
    <source>
        <dbReference type="ARBA" id="ARBA00022605"/>
    </source>
</evidence>
<feature type="binding site" evidence="11">
    <location>
        <position position="152"/>
    </location>
    <ligand>
        <name>ATP</name>
        <dbReference type="ChEBI" id="CHEBI:30616"/>
    </ligand>
</feature>
<dbReference type="PRINTS" id="PR01100">
    <property type="entry name" value="SHIKIMTKNASE"/>
</dbReference>
<reference evidence="12 13" key="1">
    <citation type="submission" date="2024-09" db="EMBL/GenBank/DDBJ databases">
        <authorList>
            <person name="Sun Q."/>
            <person name="Mori K."/>
        </authorList>
    </citation>
    <scope>NUCLEOTIDE SEQUENCE [LARGE SCALE GENOMIC DNA]</scope>
    <source>
        <strain evidence="12 13">TBRC 2205</strain>
    </source>
</reference>
<comment type="pathway">
    <text evidence="1 11">Metabolic intermediate biosynthesis; chorismate biosynthesis; chorismate from D-erythrose 4-phosphate and phosphoenolpyruvate: step 5/7.</text>
</comment>
<evidence type="ECO:0000256" key="3">
    <source>
        <dbReference type="ARBA" id="ARBA00012154"/>
    </source>
</evidence>
<comment type="function">
    <text evidence="11">Catalyzes the specific phosphorylation of the 3-hydroxyl group of shikimic acid using ATP as a cosubstrate.</text>
</comment>
<dbReference type="PANTHER" id="PTHR21087:SF16">
    <property type="entry name" value="SHIKIMATE KINASE 1, CHLOROPLASTIC"/>
    <property type="match status" value="1"/>
</dbReference>
<keyword evidence="11" id="KW-0479">Metal-binding</keyword>
<dbReference type="Gene3D" id="3.40.50.300">
    <property type="entry name" value="P-loop containing nucleotide triphosphate hydrolases"/>
    <property type="match status" value="1"/>
</dbReference>
<dbReference type="InterPro" id="IPR027417">
    <property type="entry name" value="P-loop_NTPase"/>
</dbReference>
<feature type="binding site" evidence="11">
    <location>
        <position position="16"/>
    </location>
    <ligand>
        <name>Mg(2+)</name>
        <dbReference type="ChEBI" id="CHEBI:18420"/>
    </ligand>
</feature>
<proteinExistence type="inferred from homology"/>
<dbReference type="HAMAP" id="MF_00109">
    <property type="entry name" value="Shikimate_kinase"/>
    <property type="match status" value="1"/>
</dbReference>
<protein>
    <recommendedName>
        <fullName evidence="3 11">Shikimate kinase</fullName>
        <shortName evidence="11">SK</shortName>
        <ecNumber evidence="3 11">2.7.1.71</ecNumber>
    </recommendedName>
</protein>
<comment type="similarity">
    <text evidence="2 11">Belongs to the shikimate kinase family.</text>
</comment>
<keyword evidence="7 11" id="KW-0418">Kinase</keyword>
<feature type="binding site" evidence="11">
    <location>
        <position position="117"/>
    </location>
    <ligand>
        <name>ATP</name>
        <dbReference type="ChEBI" id="CHEBI:30616"/>
    </ligand>
</feature>
<dbReference type="EMBL" id="JBHLUE010000017">
    <property type="protein sequence ID" value="MFC0566785.1"/>
    <property type="molecule type" value="Genomic_DNA"/>
</dbReference>
<evidence type="ECO:0000256" key="11">
    <source>
        <dbReference type="HAMAP-Rule" id="MF_00109"/>
    </source>
</evidence>
<evidence type="ECO:0000256" key="5">
    <source>
        <dbReference type="ARBA" id="ARBA00022679"/>
    </source>
</evidence>
<keyword evidence="11" id="KW-0460">Magnesium</keyword>
<dbReference type="InterPro" id="IPR000623">
    <property type="entry name" value="Shikimate_kinase/TSH1"/>
</dbReference>
<keyword evidence="4 11" id="KW-0028">Amino-acid biosynthesis</keyword>
<dbReference type="InterPro" id="IPR023000">
    <property type="entry name" value="Shikimate_kinase_CS"/>
</dbReference>
<dbReference type="PROSITE" id="PS01128">
    <property type="entry name" value="SHIKIMATE_KINASE"/>
    <property type="match status" value="1"/>
</dbReference>
<evidence type="ECO:0000256" key="8">
    <source>
        <dbReference type="ARBA" id="ARBA00022840"/>
    </source>
</evidence>
<dbReference type="Pfam" id="PF01202">
    <property type="entry name" value="SKI"/>
    <property type="match status" value="1"/>
</dbReference>
<keyword evidence="9 11" id="KW-0057">Aromatic amino acid biosynthesis</keyword>
<evidence type="ECO:0000256" key="10">
    <source>
        <dbReference type="ARBA" id="ARBA00048567"/>
    </source>
</evidence>
<evidence type="ECO:0000256" key="2">
    <source>
        <dbReference type="ARBA" id="ARBA00006997"/>
    </source>
</evidence>
<comment type="subunit">
    <text evidence="11">Monomer.</text>
</comment>
<feature type="binding site" evidence="11">
    <location>
        <position position="58"/>
    </location>
    <ligand>
        <name>substrate</name>
    </ligand>
</feature>
<evidence type="ECO:0000256" key="9">
    <source>
        <dbReference type="ARBA" id="ARBA00023141"/>
    </source>
</evidence>
<name>A0ABV6P181_9ACTN</name>
<keyword evidence="11" id="KW-0963">Cytoplasm</keyword>
<evidence type="ECO:0000313" key="12">
    <source>
        <dbReference type="EMBL" id="MFC0566785.1"/>
    </source>
</evidence>
<comment type="cofactor">
    <cofactor evidence="11">
        <name>Mg(2+)</name>
        <dbReference type="ChEBI" id="CHEBI:18420"/>
    </cofactor>
    <text evidence="11">Binds 1 Mg(2+) ion per subunit.</text>
</comment>
<keyword evidence="13" id="KW-1185">Reference proteome</keyword>
<feature type="binding site" evidence="11">
    <location>
        <position position="80"/>
    </location>
    <ligand>
        <name>substrate</name>
    </ligand>
</feature>
<dbReference type="InterPro" id="IPR031322">
    <property type="entry name" value="Shikimate/glucono_kinase"/>
</dbReference>
<dbReference type="PANTHER" id="PTHR21087">
    <property type="entry name" value="SHIKIMATE KINASE"/>
    <property type="match status" value="1"/>
</dbReference>
<comment type="catalytic activity">
    <reaction evidence="10 11">
        <text>shikimate + ATP = 3-phosphoshikimate + ADP + H(+)</text>
        <dbReference type="Rhea" id="RHEA:13121"/>
        <dbReference type="ChEBI" id="CHEBI:15378"/>
        <dbReference type="ChEBI" id="CHEBI:30616"/>
        <dbReference type="ChEBI" id="CHEBI:36208"/>
        <dbReference type="ChEBI" id="CHEBI:145989"/>
        <dbReference type="ChEBI" id="CHEBI:456216"/>
        <dbReference type="EC" id="2.7.1.71"/>
    </reaction>
</comment>
<evidence type="ECO:0000256" key="6">
    <source>
        <dbReference type="ARBA" id="ARBA00022741"/>
    </source>
</evidence>
<evidence type="ECO:0000256" key="1">
    <source>
        <dbReference type="ARBA" id="ARBA00004842"/>
    </source>
</evidence>
<comment type="subcellular location">
    <subcellularLocation>
        <location evidence="11">Cytoplasm</location>
    </subcellularLocation>
</comment>
<keyword evidence="6 11" id="KW-0547">Nucleotide-binding</keyword>
<dbReference type="GO" id="GO:0004765">
    <property type="term" value="F:shikimate kinase activity"/>
    <property type="evidence" value="ECO:0007669"/>
    <property type="project" value="UniProtKB-EC"/>
</dbReference>
<keyword evidence="5 11" id="KW-0808">Transferase</keyword>
<dbReference type="Proteomes" id="UP001589894">
    <property type="component" value="Unassembled WGS sequence"/>
</dbReference>
<dbReference type="SUPFAM" id="SSF52540">
    <property type="entry name" value="P-loop containing nucleoside triphosphate hydrolases"/>
    <property type="match status" value="1"/>
</dbReference>
<feature type="binding site" evidence="11">
    <location>
        <begin position="12"/>
        <end position="17"/>
    </location>
    <ligand>
        <name>ATP</name>
        <dbReference type="ChEBI" id="CHEBI:30616"/>
    </ligand>
</feature>
<dbReference type="EC" id="2.7.1.71" evidence="3 11"/>
<feature type="binding site" evidence="11">
    <location>
        <position position="34"/>
    </location>
    <ligand>
        <name>substrate</name>
    </ligand>
</feature>
<feature type="binding site" evidence="11">
    <location>
        <position position="135"/>
    </location>
    <ligand>
        <name>substrate</name>
    </ligand>
</feature>
<evidence type="ECO:0000256" key="7">
    <source>
        <dbReference type="ARBA" id="ARBA00022777"/>
    </source>
</evidence>